<feature type="compositionally biased region" description="Low complexity" evidence="6">
    <location>
        <begin position="701"/>
        <end position="731"/>
    </location>
</feature>
<keyword evidence="9" id="KW-1185">Reference proteome</keyword>
<dbReference type="SMART" id="SM00543">
    <property type="entry name" value="MIF4G"/>
    <property type="match status" value="1"/>
</dbReference>
<feature type="compositionally biased region" description="Basic and acidic residues" evidence="6">
    <location>
        <begin position="924"/>
        <end position="1013"/>
    </location>
</feature>
<dbReference type="GO" id="GO:0000398">
    <property type="term" value="P:mRNA splicing, via spliceosome"/>
    <property type="evidence" value="ECO:0007669"/>
    <property type="project" value="TreeGrafter"/>
</dbReference>
<feature type="compositionally biased region" description="Basic residues" evidence="6">
    <location>
        <begin position="89"/>
        <end position="104"/>
    </location>
</feature>
<feature type="compositionally biased region" description="Basic residues" evidence="6">
    <location>
        <begin position="1053"/>
        <end position="1065"/>
    </location>
</feature>
<reference evidence="8" key="1">
    <citation type="submission" date="2020-11" db="EMBL/GenBank/DDBJ databases">
        <authorList>
            <person name="Tran Van P."/>
        </authorList>
    </citation>
    <scope>NUCLEOTIDE SEQUENCE</scope>
</reference>
<feature type="region of interest" description="Disordered" evidence="6">
    <location>
        <begin position="451"/>
        <end position="490"/>
    </location>
</feature>
<feature type="compositionally biased region" description="Basic and acidic residues" evidence="6">
    <location>
        <begin position="1469"/>
        <end position="1486"/>
    </location>
</feature>
<feature type="compositionally biased region" description="Basic residues" evidence="6">
    <location>
        <begin position="735"/>
        <end position="759"/>
    </location>
</feature>
<dbReference type="GO" id="GO:0003723">
    <property type="term" value="F:RNA binding"/>
    <property type="evidence" value="ECO:0007669"/>
    <property type="project" value="InterPro"/>
</dbReference>
<dbReference type="GO" id="GO:0071013">
    <property type="term" value="C:catalytic step 2 spliceosome"/>
    <property type="evidence" value="ECO:0007669"/>
    <property type="project" value="TreeGrafter"/>
</dbReference>
<dbReference type="SMART" id="SM00544">
    <property type="entry name" value="MA3"/>
    <property type="match status" value="1"/>
</dbReference>
<feature type="compositionally biased region" description="Acidic residues" evidence="6">
    <location>
        <begin position="471"/>
        <end position="484"/>
    </location>
</feature>
<feature type="compositionally biased region" description="Basic and acidic residues" evidence="6">
    <location>
        <begin position="1340"/>
        <end position="1459"/>
    </location>
</feature>
<name>A0A7R9BJ07_9CRUS</name>
<keyword evidence="5" id="KW-0539">Nucleus</keyword>
<dbReference type="PROSITE" id="PS51366">
    <property type="entry name" value="MI"/>
    <property type="match status" value="1"/>
</dbReference>
<feature type="region of interest" description="Disordered" evidence="6">
    <location>
        <begin position="1"/>
        <end position="166"/>
    </location>
</feature>
<feature type="compositionally biased region" description="Basic and acidic residues" evidence="6">
    <location>
        <begin position="105"/>
        <end position="123"/>
    </location>
</feature>
<feature type="compositionally biased region" description="Basic residues" evidence="6">
    <location>
        <begin position="31"/>
        <end position="40"/>
    </location>
</feature>
<evidence type="ECO:0000256" key="3">
    <source>
        <dbReference type="ARBA" id="ARBA00022664"/>
    </source>
</evidence>
<evidence type="ECO:0000256" key="5">
    <source>
        <dbReference type="ARBA" id="ARBA00023242"/>
    </source>
</evidence>
<gene>
    <name evidence="8" type="ORF">NMOB1V02_LOCUS4049</name>
</gene>
<comment type="subcellular location">
    <subcellularLocation>
        <location evidence="1">Nucleus speckle</location>
    </subcellularLocation>
</comment>
<evidence type="ECO:0000256" key="1">
    <source>
        <dbReference type="ARBA" id="ARBA00004324"/>
    </source>
</evidence>
<dbReference type="SUPFAM" id="SSF48371">
    <property type="entry name" value="ARM repeat"/>
    <property type="match status" value="1"/>
</dbReference>
<protein>
    <recommendedName>
        <fullName evidence="7">MI domain-containing protein</fullName>
    </recommendedName>
</protein>
<feature type="compositionally biased region" description="Basic and acidic residues" evidence="6">
    <location>
        <begin position="1022"/>
        <end position="1052"/>
    </location>
</feature>
<keyword evidence="4" id="KW-0508">mRNA splicing</keyword>
<feature type="domain" description="MI" evidence="7">
    <location>
        <begin position="499"/>
        <end position="615"/>
    </location>
</feature>
<dbReference type="PANTHER" id="PTHR18034:SF3">
    <property type="entry name" value="PRE-MRNA-SPLICING FACTOR CWC22 HOMOLOG"/>
    <property type="match status" value="1"/>
</dbReference>
<evidence type="ECO:0000256" key="2">
    <source>
        <dbReference type="ARBA" id="ARBA00006856"/>
    </source>
</evidence>
<dbReference type="FunFam" id="1.25.40.180:FF:000004">
    <property type="entry name" value="pre-mRNA-splicing factor CWC22 homolog"/>
    <property type="match status" value="1"/>
</dbReference>
<dbReference type="Gene3D" id="1.25.40.180">
    <property type="match status" value="1"/>
</dbReference>
<dbReference type="GO" id="GO:0016607">
    <property type="term" value="C:nuclear speck"/>
    <property type="evidence" value="ECO:0007669"/>
    <property type="project" value="UniProtKB-SubCell"/>
</dbReference>
<feature type="region of interest" description="Disordered" evidence="6">
    <location>
        <begin position="694"/>
        <end position="1580"/>
    </location>
</feature>
<feature type="compositionally biased region" description="Basic and acidic residues" evidence="6">
    <location>
        <begin position="1203"/>
        <end position="1251"/>
    </location>
</feature>
<organism evidence="8">
    <name type="scientific">Notodromas monacha</name>
    <dbReference type="NCBI Taxonomy" id="399045"/>
    <lineage>
        <taxon>Eukaryota</taxon>
        <taxon>Metazoa</taxon>
        <taxon>Ecdysozoa</taxon>
        <taxon>Arthropoda</taxon>
        <taxon>Crustacea</taxon>
        <taxon>Oligostraca</taxon>
        <taxon>Ostracoda</taxon>
        <taxon>Podocopa</taxon>
        <taxon>Podocopida</taxon>
        <taxon>Cypridocopina</taxon>
        <taxon>Cypridoidea</taxon>
        <taxon>Cyprididae</taxon>
        <taxon>Notodromas</taxon>
    </lineage>
</organism>
<dbReference type="InterPro" id="IPR003891">
    <property type="entry name" value="Initiation_fac_eIF4g_MI"/>
</dbReference>
<accession>A0A7R9BJ07</accession>
<feature type="compositionally biased region" description="Basic and acidic residues" evidence="6">
    <location>
        <begin position="1157"/>
        <end position="1179"/>
    </location>
</feature>
<feature type="compositionally biased region" description="Basic and acidic residues" evidence="6">
    <location>
        <begin position="1545"/>
        <end position="1561"/>
    </location>
</feature>
<feature type="compositionally biased region" description="Polar residues" evidence="6">
    <location>
        <begin position="1306"/>
        <end position="1319"/>
    </location>
</feature>
<dbReference type="PANTHER" id="PTHR18034">
    <property type="entry name" value="CELL CYCLE CONTROL PROTEIN CWF22-RELATED"/>
    <property type="match status" value="1"/>
</dbReference>
<evidence type="ECO:0000313" key="9">
    <source>
        <dbReference type="Proteomes" id="UP000678499"/>
    </source>
</evidence>
<evidence type="ECO:0000259" key="7">
    <source>
        <dbReference type="PROSITE" id="PS51366"/>
    </source>
</evidence>
<dbReference type="Proteomes" id="UP000678499">
    <property type="component" value="Unassembled WGS sequence"/>
</dbReference>
<dbReference type="Pfam" id="PF02854">
    <property type="entry name" value="MIF4G"/>
    <property type="match status" value="1"/>
</dbReference>
<feature type="compositionally biased region" description="Low complexity" evidence="6">
    <location>
        <begin position="1562"/>
        <end position="1580"/>
    </location>
</feature>
<dbReference type="InterPro" id="IPR050781">
    <property type="entry name" value="CWC22_splicing_factor"/>
</dbReference>
<feature type="compositionally biased region" description="Basic and acidic residues" evidence="6">
    <location>
        <begin position="1119"/>
        <end position="1133"/>
    </location>
</feature>
<dbReference type="OrthoDB" id="1924287at2759"/>
<feature type="compositionally biased region" description="Basic and acidic residues" evidence="6">
    <location>
        <begin position="1093"/>
        <end position="1110"/>
    </location>
</feature>
<dbReference type="Pfam" id="PF02847">
    <property type="entry name" value="MA3"/>
    <property type="match status" value="1"/>
</dbReference>
<dbReference type="InterPro" id="IPR003890">
    <property type="entry name" value="MIF4G-like_typ-3"/>
</dbReference>
<feature type="compositionally biased region" description="Low complexity" evidence="6">
    <location>
        <begin position="456"/>
        <end position="470"/>
    </location>
</feature>
<feature type="compositionally biased region" description="Low complexity" evidence="6">
    <location>
        <begin position="1183"/>
        <end position="1201"/>
    </location>
</feature>
<evidence type="ECO:0000256" key="6">
    <source>
        <dbReference type="SAM" id="MobiDB-lite"/>
    </source>
</evidence>
<evidence type="ECO:0000256" key="4">
    <source>
        <dbReference type="ARBA" id="ARBA00023187"/>
    </source>
</evidence>
<feature type="compositionally biased region" description="Basic and acidic residues" evidence="6">
    <location>
        <begin position="780"/>
        <end position="818"/>
    </location>
</feature>
<dbReference type="InterPro" id="IPR016024">
    <property type="entry name" value="ARM-type_fold"/>
</dbReference>
<keyword evidence="3" id="KW-0507">mRNA processing</keyword>
<proteinExistence type="inferred from homology"/>
<evidence type="ECO:0000313" key="8">
    <source>
        <dbReference type="EMBL" id="CAD7276278.1"/>
    </source>
</evidence>
<dbReference type="EMBL" id="CAJPEX010000590">
    <property type="protein sequence ID" value="CAG0916430.1"/>
    <property type="molecule type" value="Genomic_DNA"/>
</dbReference>
<feature type="compositionally biased region" description="Basic and acidic residues" evidence="6">
    <location>
        <begin position="1494"/>
        <end position="1524"/>
    </location>
</feature>
<sequence length="1580" mass="182144">MPRSQRDSRRRRRSTSSQGSRDSSQDDNRRHSTSKRHRRSLEKSSSVLHSRKIDSGEDASNPRIGKEIEEDVDTHRSTKPIIWRENSKSRRSSSPKSQKKRQRDRSKSEESGKGNRKSVDRSSPKAHQRKLTTYDDTEYSDHGSPTPPRMLSHVNIPNKPPPVEKVRKERDILTTKTGGAYIPPAKLRLMQEQIADKSSAAYQRIAWEALKKSINGLVNKVNVANLGIIVRELMKENLVRGRGLFCRSVTQAQLSSPTFTHVYAGLIAVVNTKFPNIGELLLKRLVLQFRRGYKSNNKQVCMNSSRFIGHLVNQQVAHEILALEIVTLLLEKATDDSVETAIGFLKECGQKLDEVSPKGLRAVADRMRHVLHEGGVTARTQYLIESCFATIKDKFKDNPAVIQELDLVEDEDQYTHFISLDDEGLEAEDILNVFREDPDFLENEEKYKTLRSEILGESSSGESGSDASGEGSDEEEDEDEDDEEKTTTIVDNTETNLVALRRLIYLTIQSSLDFEECAHKLRKLNLKPGQEVELCHMILDCCAQQRTYEKFFGLLAQRFCQLNRIYVEPFQNMFGECYETCHRFDTNRLRHVAKLFAHLLFTDAISWGVLSQIRLDSEQTTSSKRIFIKILFQELVEYMGLQKLHNRVNDPTMQEAFKDLFPRDDPQATMFAINFFTSIGLGGLTEELRSHFKTMEKKPSKPVAPVAPLQASSSSSSSSSLSSMSSSSGDESSSKRRKSKKKPKKKKKTKKAKKDRKSKKSDDLSGEEDEHPPANLAETEGFHGRKGEYWEQVEQLRREMEQKSKDKYSDESKKDDRRSKRRHRSGSSDEEQKQPRRKSRREPSNDDFDDDRHRGFGGLAAVDPTLRNMDSRRRRQGRRESGSRDRIPNNGLRKRDEESDGRRLRSRSSPRREDPSPKRRQRSPLKDREQRRRSGSVEKVSTDSRRDRGRSVSKEHREPGDKRRLEDDRRRSRRDRHDSDAADRKKSDSVSDRKETRRRESELPPERRRRESEVSPGRRRRESGDAARDKHTSDASSDSDEHSRSRRSDVEKKKKKLSASPRRKPPRDEDRRPSPVAESRRRSRSPDVMQENQSRRTNRDRSPVNVDRRRQASPRGRSNRKDDVSPKPAEEPRRRQRRSPSPDRRLSSRVVEPVRVPQDEKKRVSDEDQRRHSSVEQRRPARSSSSSSSSTSSSSSSSSSSSDEEKGDEKKDRVVSSSRERRPSPDERSAEKMKEKKKEGEQRIDASDNSRRQRRRSVSAPSSPGRTSVEDVDVKPLLSGPRGRESDSQRHVVGRRRSPSSEKRTSSAAARSPLNSARSPSPKRIDEEEEERRSRRQRRGSREMAGERRNESDGRRREKSSELDRERPERGDRRRPSPDNRRRRPSPDNLRRRPSPDNHRRRPSHENLRRRPSPDNLRLRPSPDNRRRRGDRSPEPRSVERAERTRAEESKSSRAQERSRRSRSHDRRRVSPGDTRRSDRDEDHRRRDSRRRKSPDVEAERRQPRRDSRTRIDSSKSHRSRSTEGKMSTGGSGKPTVVCAPRMKTPVDTERGEKRKKKDADSSSSSSSDDSDSSSSSSSS</sequence>
<comment type="similarity">
    <text evidence="2">Belongs to the CWC22 family.</text>
</comment>
<feature type="compositionally biased region" description="Basic and acidic residues" evidence="6">
    <location>
        <begin position="878"/>
        <end position="903"/>
    </location>
</feature>
<dbReference type="EMBL" id="OA882627">
    <property type="protein sequence ID" value="CAD7276278.1"/>
    <property type="molecule type" value="Genomic_DNA"/>
</dbReference>